<name>A0A7C4RLS9_9BACT</name>
<dbReference type="AlphaFoldDB" id="A0A7C4RLS9"/>
<protein>
    <submittedName>
        <fullName evidence="1">Uncharacterized protein</fullName>
    </submittedName>
</protein>
<sequence>MKVIKIEIISICIVMHFLVIDLFAQEMETLVAEKQVLLKKFHQSLTFEQDRKLRAIMVEYQSQMKALFDDFIALAPEPEDIGRLQGGPGTQPLISVKKLMNGVESGLREILEPDQLQLLHQGMRVEGSKDISIKGKTNIKNDENVETIPCNVSDCYYSPYYQEWARYANELGYSYAYLHYLANPSSSDAYLAYYYGIVASYYIKTFMKYAGPTFFAVTYIGNIAYEDNQCYTSIAFYYAELALNNARYVDEYAQRAYKTTRTNDAYYSYLLNNYALKYADYARNYAFYCQNCCNN</sequence>
<organism evidence="1">
    <name type="scientific">Desulfatirhabdium butyrativorans</name>
    <dbReference type="NCBI Taxonomy" id="340467"/>
    <lineage>
        <taxon>Bacteria</taxon>
        <taxon>Pseudomonadati</taxon>
        <taxon>Thermodesulfobacteriota</taxon>
        <taxon>Desulfobacteria</taxon>
        <taxon>Desulfobacterales</taxon>
        <taxon>Desulfatirhabdiaceae</taxon>
        <taxon>Desulfatirhabdium</taxon>
    </lineage>
</organism>
<gene>
    <name evidence="1" type="ORF">ENS29_00895</name>
</gene>
<proteinExistence type="predicted"/>
<accession>A0A7C4RLS9</accession>
<evidence type="ECO:0000313" key="1">
    <source>
        <dbReference type="EMBL" id="HGU31395.1"/>
    </source>
</evidence>
<dbReference type="EMBL" id="DSUH01000021">
    <property type="protein sequence ID" value="HGU31395.1"/>
    <property type="molecule type" value="Genomic_DNA"/>
</dbReference>
<reference evidence="1" key="1">
    <citation type="journal article" date="2020" name="mSystems">
        <title>Genome- and Community-Level Interaction Insights into Carbon Utilization and Element Cycling Functions of Hydrothermarchaeota in Hydrothermal Sediment.</title>
        <authorList>
            <person name="Zhou Z."/>
            <person name="Liu Y."/>
            <person name="Xu W."/>
            <person name="Pan J."/>
            <person name="Luo Z.H."/>
            <person name="Li M."/>
        </authorList>
    </citation>
    <scope>NUCLEOTIDE SEQUENCE [LARGE SCALE GENOMIC DNA]</scope>
    <source>
        <strain evidence="1">SpSt-477</strain>
    </source>
</reference>
<comment type="caution">
    <text evidence="1">The sequence shown here is derived from an EMBL/GenBank/DDBJ whole genome shotgun (WGS) entry which is preliminary data.</text>
</comment>